<dbReference type="Pfam" id="PF00172">
    <property type="entry name" value="Zn_clus"/>
    <property type="match status" value="1"/>
</dbReference>
<dbReference type="Pfam" id="PF00069">
    <property type="entry name" value="Pkinase"/>
    <property type="match status" value="1"/>
</dbReference>
<evidence type="ECO:0000313" key="4">
    <source>
        <dbReference type="Proteomes" id="UP000076738"/>
    </source>
</evidence>
<dbReference type="PROSITE" id="PS00463">
    <property type="entry name" value="ZN2_CY6_FUNGAL_1"/>
    <property type="match status" value="1"/>
</dbReference>
<dbReference type="InterPro" id="IPR051681">
    <property type="entry name" value="Ser/Thr_Kinases-Pseudokinases"/>
</dbReference>
<dbReference type="PANTHER" id="PTHR44329">
    <property type="entry name" value="SERINE/THREONINE-PROTEIN KINASE TNNI3K-RELATED"/>
    <property type="match status" value="1"/>
</dbReference>
<gene>
    <name evidence="3" type="ORF">CALVIDRAFT_68118</name>
</gene>
<dbReference type="OrthoDB" id="2305597at2759"/>
<dbReference type="InterPro" id="IPR001138">
    <property type="entry name" value="Zn2Cys6_DnaBD"/>
</dbReference>
<dbReference type="InterPro" id="IPR000719">
    <property type="entry name" value="Prot_kinase_dom"/>
</dbReference>
<dbReference type="GO" id="GO:0000981">
    <property type="term" value="F:DNA-binding transcription factor activity, RNA polymerase II-specific"/>
    <property type="evidence" value="ECO:0007669"/>
    <property type="project" value="InterPro"/>
</dbReference>
<dbReference type="InterPro" id="IPR011009">
    <property type="entry name" value="Kinase-like_dom_sf"/>
</dbReference>
<keyword evidence="3" id="KW-0418">Kinase</keyword>
<dbReference type="Gene3D" id="4.10.240.10">
    <property type="entry name" value="Zn(2)-C6 fungal-type DNA-binding domain"/>
    <property type="match status" value="1"/>
</dbReference>
<dbReference type="Gene3D" id="1.10.510.10">
    <property type="entry name" value="Transferase(Phosphotransferase) domain 1"/>
    <property type="match status" value="1"/>
</dbReference>
<dbReference type="Gene3D" id="3.80.10.10">
    <property type="entry name" value="Ribonuclease Inhibitor"/>
    <property type="match status" value="1"/>
</dbReference>
<dbReference type="GO" id="GO:0004674">
    <property type="term" value="F:protein serine/threonine kinase activity"/>
    <property type="evidence" value="ECO:0007669"/>
    <property type="project" value="TreeGrafter"/>
</dbReference>
<dbReference type="PROSITE" id="PS50011">
    <property type="entry name" value="PROTEIN_KINASE_DOM"/>
    <property type="match status" value="1"/>
</dbReference>
<protein>
    <submittedName>
        <fullName evidence="3">Kinase-like protein</fullName>
    </submittedName>
</protein>
<evidence type="ECO:0000259" key="2">
    <source>
        <dbReference type="PROSITE" id="PS50048"/>
    </source>
</evidence>
<dbReference type="GO" id="GO:0005524">
    <property type="term" value="F:ATP binding"/>
    <property type="evidence" value="ECO:0007669"/>
    <property type="project" value="InterPro"/>
</dbReference>
<dbReference type="Proteomes" id="UP000076738">
    <property type="component" value="Unassembled WGS sequence"/>
</dbReference>
<dbReference type="SMART" id="SM00220">
    <property type="entry name" value="S_TKc"/>
    <property type="match status" value="1"/>
</dbReference>
<proteinExistence type="predicted"/>
<dbReference type="SUPFAM" id="SSF56112">
    <property type="entry name" value="Protein kinase-like (PK-like)"/>
    <property type="match status" value="1"/>
</dbReference>
<dbReference type="STRING" id="1330018.A0A167N8H6"/>
<accession>A0A167N8H6</accession>
<dbReference type="SMART" id="SM00066">
    <property type="entry name" value="GAL4"/>
    <property type="match status" value="1"/>
</dbReference>
<dbReference type="EMBL" id="KV417279">
    <property type="protein sequence ID" value="KZO97455.1"/>
    <property type="molecule type" value="Genomic_DNA"/>
</dbReference>
<dbReference type="InterPro" id="IPR008271">
    <property type="entry name" value="Ser/Thr_kinase_AS"/>
</dbReference>
<dbReference type="SUPFAM" id="SSF52047">
    <property type="entry name" value="RNI-like"/>
    <property type="match status" value="1"/>
</dbReference>
<reference evidence="3 4" key="1">
    <citation type="journal article" date="2016" name="Mol. Biol. Evol.">
        <title>Comparative Genomics of Early-Diverging Mushroom-Forming Fungi Provides Insights into the Origins of Lignocellulose Decay Capabilities.</title>
        <authorList>
            <person name="Nagy L.G."/>
            <person name="Riley R."/>
            <person name="Tritt A."/>
            <person name="Adam C."/>
            <person name="Daum C."/>
            <person name="Floudas D."/>
            <person name="Sun H."/>
            <person name="Yadav J.S."/>
            <person name="Pangilinan J."/>
            <person name="Larsson K.H."/>
            <person name="Matsuura K."/>
            <person name="Barry K."/>
            <person name="Labutti K."/>
            <person name="Kuo R."/>
            <person name="Ohm R.A."/>
            <person name="Bhattacharya S.S."/>
            <person name="Shirouzu T."/>
            <person name="Yoshinaga Y."/>
            <person name="Martin F.M."/>
            <person name="Grigoriev I.V."/>
            <person name="Hibbett D.S."/>
        </authorList>
    </citation>
    <scope>NUCLEOTIDE SEQUENCE [LARGE SCALE GENOMIC DNA]</scope>
    <source>
        <strain evidence="3 4">TUFC12733</strain>
    </source>
</reference>
<dbReference type="CDD" id="cd00067">
    <property type="entry name" value="GAL4"/>
    <property type="match status" value="1"/>
</dbReference>
<feature type="domain" description="Protein kinase" evidence="1">
    <location>
        <begin position="63"/>
        <end position="351"/>
    </location>
</feature>
<dbReference type="PROSITE" id="PS00108">
    <property type="entry name" value="PROTEIN_KINASE_ST"/>
    <property type="match status" value="1"/>
</dbReference>
<organism evidence="3 4">
    <name type="scientific">Calocera viscosa (strain TUFC12733)</name>
    <dbReference type="NCBI Taxonomy" id="1330018"/>
    <lineage>
        <taxon>Eukaryota</taxon>
        <taxon>Fungi</taxon>
        <taxon>Dikarya</taxon>
        <taxon>Basidiomycota</taxon>
        <taxon>Agaricomycotina</taxon>
        <taxon>Dacrymycetes</taxon>
        <taxon>Dacrymycetales</taxon>
        <taxon>Dacrymycetaceae</taxon>
        <taxon>Calocera</taxon>
    </lineage>
</organism>
<evidence type="ECO:0000259" key="1">
    <source>
        <dbReference type="PROSITE" id="PS50011"/>
    </source>
</evidence>
<dbReference type="GO" id="GO:0008270">
    <property type="term" value="F:zinc ion binding"/>
    <property type="evidence" value="ECO:0007669"/>
    <property type="project" value="InterPro"/>
</dbReference>
<dbReference type="SUPFAM" id="SSF57701">
    <property type="entry name" value="Zn2/Cys6 DNA-binding domain"/>
    <property type="match status" value="1"/>
</dbReference>
<dbReference type="InterPro" id="IPR036864">
    <property type="entry name" value="Zn2-C6_fun-type_DNA-bd_sf"/>
</dbReference>
<dbReference type="InterPro" id="IPR032675">
    <property type="entry name" value="LRR_dom_sf"/>
</dbReference>
<keyword evidence="3" id="KW-0808">Transferase</keyword>
<sequence length="735" mass="82666">MEVSNTSSCVSCSARKWRCNGAHPVCAGCQQQQVPCCYDWSLDKGIFELFPTWSNLNWTLNLERRAQQAANGGFARVYRTHTKTGHLVAVKVFFDHKRPPARALELSVREAFTWHRLQHPNIVPLLGIADYAKICPGGFPQLCLVSPWIPDGNIMDYLKANPSVSPLRLLVHIVDAVAYLHSFRYGSIIHGDLKGNNILIDCRMFDGSPTARLIDFGLSQIQEAGMADEVGTTSSGFNGNARWMAFERIRPERYGLRQSESKSTKSDIFELARTFFEILTGGPPFHGKSDFSAVTEAYQGSNPERSTVCPWIDDDRWKLMLKCWSPDREARPSLQAIRQDLDDSIWLDPFLREREYVDLGFILRGGTTPRRLVALRERITAVEFPLYTVDDDSLIHELEGLLPQLDIHVLRFCDLRRTPPEKGEAILKLTPSLQHLELDARSLSRAIDCAPFLDMAHRHAPHLTTLILRNVPTTFGGLSSLLLRNLEVRMNVNQSQSTAQRVLAFCQLLERTPSLERLVLQDWGAHHGAEASYLPALPSPQLLRLRCFHLDAGNAMLASEYLVLVSRSNLTELSFKILPYRSLNIDPLRAWPQLKVLGLPSMRGINAGVFNTVTALEDLECDTEDFLDLLSVVPRGTTIFPGLHTLRIRSAAGWWPGDGSIARFLRARDDAGIPLQRLLVHEDAVTRFFEVEPDLGGVNVQIGRYRPRDGFEGVTAALEPVDDLFSEAELRKYGL</sequence>
<feature type="domain" description="Zn(2)-C6 fungal-type" evidence="2">
    <location>
        <begin position="8"/>
        <end position="38"/>
    </location>
</feature>
<evidence type="ECO:0000313" key="3">
    <source>
        <dbReference type="EMBL" id="KZO97455.1"/>
    </source>
</evidence>
<keyword evidence="4" id="KW-1185">Reference proteome</keyword>
<dbReference type="AlphaFoldDB" id="A0A167N8H6"/>
<name>A0A167N8H6_CALVF</name>
<dbReference type="PROSITE" id="PS50048">
    <property type="entry name" value="ZN2_CY6_FUNGAL_2"/>
    <property type="match status" value="1"/>
</dbReference>